<feature type="domain" description="Pirin N-terminal" evidence="4">
    <location>
        <begin position="9"/>
        <end position="118"/>
    </location>
</feature>
<dbReference type="OrthoDB" id="9780903at2"/>
<evidence type="ECO:0000313" key="6">
    <source>
        <dbReference type="EMBL" id="SDN72522.1"/>
    </source>
</evidence>
<dbReference type="PANTHER" id="PTHR43212">
    <property type="entry name" value="QUERCETIN 2,3-DIOXYGENASE"/>
    <property type="match status" value="1"/>
</dbReference>
<evidence type="ECO:0000256" key="3">
    <source>
        <dbReference type="RuleBase" id="RU003457"/>
    </source>
</evidence>
<dbReference type="RefSeq" id="WP_089676806.1">
    <property type="nucleotide sequence ID" value="NZ_FNIV01000001.1"/>
</dbReference>
<feature type="binding site" evidence="2">
    <location>
        <position position="100"/>
    </location>
    <ligand>
        <name>Fe cation</name>
        <dbReference type="ChEBI" id="CHEBI:24875"/>
    </ligand>
</feature>
<name>A0A1H0DQU4_9GAMM</name>
<dbReference type="InterPro" id="IPR011051">
    <property type="entry name" value="RmlC_Cupin_sf"/>
</dbReference>
<evidence type="ECO:0008006" key="8">
    <source>
        <dbReference type="Google" id="ProtNLM"/>
    </source>
</evidence>
<dbReference type="EMBL" id="FNIV01000001">
    <property type="protein sequence ID" value="SDN72522.1"/>
    <property type="molecule type" value="Genomic_DNA"/>
</dbReference>
<keyword evidence="7" id="KW-1185">Reference proteome</keyword>
<dbReference type="AlphaFoldDB" id="A0A1H0DQU4"/>
<dbReference type="InterPro" id="IPR041602">
    <property type="entry name" value="Quercetinase_C"/>
</dbReference>
<dbReference type="InterPro" id="IPR003829">
    <property type="entry name" value="Pirin_N_dom"/>
</dbReference>
<reference evidence="7" key="1">
    <citation type="submission" date="2016-10" db="EMBL/GenBank/DDBJ databases">
        <authorList>
            <person name="Varghese N."/>
            <person name="Submissions S."/>
        </authorList>
    </citation>
    <scope>NUCLEOTIDE SEQUENCE [LARGE SCALE GENOMIC DNA]</scope>
    <source>
        <strain evidence="7">CGMCC 1.6444</strain>
    </source>
</reference>
<evidence type="ECO:0000256" key="1">
    <source>
        <dbReference type="ARBA" id="ARBA00008416"/>
    </source>
</evidence>
<dbReference type="Pfam" id="PF17954">
    <property type="entry name" value="Pirin_C_2"/>
    <property type="match status" value="1"/>
</dbReference>
<gene>
    <name evidence="6" type="ORF">SAMN04487957_101507</name>
</gene>
<dbReference type="Gene3D" id="2.60.120.10">
    <property type="entry name" value="Jelly Rolls"/>
    <property type="match status" value="2"/>
</dbReference>
<evidence type="ECO:0000313" key="7">
    <source>
        <dbReference type="Proteomes" id="UP000199075"/>
    </source>
</evidence>
<evidence type="ECO:0000256" key="2">
    <source>
        <dbReference type="PIRSR" id="PIRSR006232-1"/>
    </source>
</evidence>
<evidence type="ECO:0000259" key="5">
    <source>
        <dbReference type="Pfam" id="PF17954"/>
    </source>
</evidence>
<dbReference type="GO" id="GO:0046872">
    <property type="term" value="F:metal ion binding"/>
    <property type="evidence" value="ECO:0007669"/>
    <property type="project" value="UniProtKB-KW"/>
</dbReference>
<dbReference type="InterPro" id="IPR014710">
    <property type="entry name" value="RmlC-like_jellyroll"/>
</dbReference>
<organism evidence="6 7">
    <name type="scientific">Halomonas shengliensis</name>
    <dbReference type="NCBI Taxonomy" id="419597"/>
    <lineage>
        <taxon>Bacteria</taxon>
        <taxon>Pseudomonadati</taxon>
        <taxon>Pseudomonadota</taxon>
        <taxon>Gammaproteobacteria</taxon>
        <taxon>Oceanospirillales</taxon>
        <taxon>Halomonadaceae</taxon>
        <taxon>Halomonas</taxon>
    </lineage>
</organism>
<dbReference type="PANTHER" id="PTHR43212:SF3">
    <property type="entry name" value="QUERCETIN 2,3-DIOXYGENASE"/>
    <property type="match status" value="1"/>
</dbReference>
<dbReference type="Proteomes" id="UP000199075">
    <property type="component" value="Unassembled WGS sequence"/>
</dbReference>
<feature type="binding site" evidence="2">
    <location>
        <position position="56"/>
    </location>
    <ligand>
        <name>Fe cation</name>
        <dbReference type="ChEBI" id="CHEBI:24875"/>
    </ligand>
</feature>
<feature type="binding site" evidence="2">
    <location>
        <position position="102"/>
    </location>
    <ligand>
        <name>Fe cation</name>
        <dbReference type="ChEBI" id="CHEBI:24875"/>
    </ligand>
</feature>
<dbReference type="PIRSF" id="PIRSF006232">
    <property type="entry name" value="Pirin"/>
    <property type="match status" value="1"/>
</dbReference>
<protein>
    <recommendedName>
        <fullName evidence="8">Pirin N-terminal domain-containing protein</fullName>
    </recommendedName>
</protein>
<feature type="binding site" evidence="2">
    <location>
        <position position="58"/>
    </location>
    <ligand>
        <name>Fe cation</name>
        <dbReference type="ChEBI" id="CHEBI:24875"/>
    </ligand>
</feature>
<dbReference type="Pfam" id="PF02678">
    <property type="entry name" value="Pirin"/>
    <property type="match status" value="1"/>
</dbReference>
<dbReference type="STRING" id="419597.SAMN04487957_101507"/>
<feature type="domain" description="Quercetin 2,3-dioxygenase C-terminal cupin" evidence="5">
    <location>
        <begin position="145"/>
        <end position="228"/>
    </location>
</feature>
<keyword evidence="2" id="KW-0479">Metal-binding</keyword>
<dbReference type="SUPFAM" id="SSF51182">
    <property type="entry name" value="RmlC-like cupins"/>
    <property type="match status" value="1"/>
</dbReference>
<comment type="similarity">
    <text evidence="1 3">Belongs to the pirin family.</text>
</comment>
<evidence type="ECO:0000259" key="4">
    <source>
        <dbReference type="Pfam" id="PF02678"/>
    </source>
</evidence>
<accession>A0A1H0DQU4</accession>
<keyword evidence="2" id="KW-0408">Iron</keyword>
<proteinExistence type="inferred from homology"/>
<sequence length="229" mass="25439">MNLRLANERGLANHGWLRSRHTFSFADYFDPDHMGFSKLRVINEDRVQGGAGFGAHPHRNMEIISYVLAGAMAHKDSMGNGAVMRPGDVQRMSAGTGVLHSEFNHSDSEELHFLQIWIEPLQRDIAPSYEQKAFPAQERQGQWRLVVSQEGRDGSVSVNQDMNLHIGLFDAGQQAEVPPLRHAWLHVSRGEARVNGRRLVAGDAASFEPGEPLEVVGIEAAEVLLFDLP</sequence>
<dbReference type="CDD" id="cd02910">
    <property type="entry name" value="cupin_Yhhw_N"/>
    <property type="match status" value="1"/>
</dbReference>
<dbReference type="InterPro" id="IPR012093">
    <property type="entry name" value="Pirin"/>
</dbReference>
<comment type="cofactor">
    <cofactor evidence="2">
        <name>Fe cation</name>
        <dbReference type="ChEBI" id="CHEBI:24875"/>
    </cofactor>
    <text evidence="2">Binds 1 Fe cation per subunit.</text>
</comment>